<reference evidence="2" key="1">
    <citation type="submission" date="2022-07" db="EMBL/GenBank/DDBJ databases">
        <title>Ectorhizobium quercum gen.nov., sp. nov.</title>
        <authorList>
            <person name="Ma T."/>
            <person name="Li Y."/>
        </authorList>
    </citation>
    <scope>NUCLEOTIDE SEQUENCE</scope>
    <source>
        <strain evidence="2">BDR2-2</strain>
    </source>
</reference>
<accession>A0AAE3N379</accession>
<evidence type="ECO:0000313" key="2">
    <source>
        <dbReference type="EMBL" id="MCX8998475.1"/>
    </source>
</evidence>
<comment type="caution">
    <text evidence="2">The sequence shown here is derived from an EMBL/GenBank/DDBJ whole genome shotgun (WGS) entry which is preliminary data.</text>
</comment>
<feature type="region of interest" description="Disordered" evidence="1">
    <location>
        <begin position="1"/>
        <end position="39"/>
    </location>
</feature>
<dbReference type="Proteomes" id="UP001208771">
    <property type="component" value="Unassembled WGS sequence"/>
</dbReference>
<sequence length="76" mass="8737">MRENKELERFRDSEKSENAPEILKRKRPGRTGPFNGGTLRRPVAVMPGLAARAQLFDYAKNLSEHRHGVNDYFPVL</sequence>
<feature type="compositionally biased region" description="Basic and acidic residues" evidence="1">
    <location>
        <begin position="1"/>
        <end position="18"/>
    </location>
</feature>
<organism evidence="2 3">
    <name type="scientific">Ectorhizobium quercum</name>
    <dbReference type="NCBI Taxonomy" id="2965071"/>
    <lineage>
        <taxon>Bacteria</taxon>
        <taxon>Pseudomonadati</taxon>
        <taxon>Pseudomonadota</taxon>
        <taxon>Alphaproteobacteria</taxon>
        <taxon>Hyphomicrobiales</taxon>
        <taxon>Rhizobiaceae</taxon>
        <taxon>Ectorhizobium</taxon>
    </lineage>
</organism>
<proteinExistence type="predicted"/>
<dbReference type="AlphaFoldDB" id="A0AAE3N379"/>
<dbReference type="EMBL" id="JANFPI010000005">
    <property type="protein sequence ID" value="MCX8998475.1"/>
    <property type="molecule type" value="Genomic_DNA"/>
</dbReference>
<evidence type="ECO:0000313" key="3">
    <source>
        <dbReference type="Proteomes" id="UP001208771"/>
    </source>
</evidence>
<keyword evidence="3" id="KW-1185">Reference proteome</keyword>
<evidence type="ECO:0000256" key="1">
    <source>
        <dbReference type="SAM" id="MobiDB-lite"/>
    </source>
</evidence>
<dbReference type="RefSeq" id="WP_306412266.1">
    <property type="nucleotide sequence ID" value="NZ_JANFPI010000005.1"/>
</dbReference>
<protein>
    <submittedName>
        <fullName evidence="2">Uncharacterized protein</fullName>
    </submittedName>
</protein>
<gene>
    <name evidence="2" type="ORF">NOF55_15275</name>
</gene>
<name>A0AAE3N379_9HYPH</name>